<dbReference type="Proteomes" id="UP000561011">
    <property type="component" value="Unassembled WGS sequence"/>
</dbReference>
<keyword evidence="2" id="KW-1185">Reference proteome</keyword>
<dbReference type="AlphaFoldDB" id="A0A853EX29"/>
<dbReference type="RefSeq" id="WP_179914407.1">
    <property type="nucleotide sequence ID" value="NZ_JACBYE010000060.1"/>
</dbReference>
<dbReference type="InterPro" id="IPR011856">
    <property type="entry name" value="tRNA_endonuc-like_dom_sf"/>
</dbReference>
<protein>
    <recommendedName>
        <fullName evidence="3">Restriction endonuclease</fullName>
    </recommendedName>
</protein>
<gene>
    <name evidence="1" type="ORF">HZZ10_16905</name>
</gene>
<organism evidence="1 2">
    <name type="scientific">Sanguibacter inulinus</name>
    <dbReference type="NCBI Taxonomy" id="60922"/>
    <lineage>
        <taxon>Bacteria</taxon>
        <taxon>Bacillati</taxon>
        <taxon>Actinomycetota</taxon>
        <taxon>Actinomycetes</taxon>
        <taxon>Micrococcales</taxon>
        <taxon>Sanguibacteraceae</taxon>
        <taxon>Sanguibacter</taxon>
    </lineage>
</organism>
<dbReference type="Gene3D" id="3.40.1350.10">
    <property type="match status" value="1"/>
</dbReference>
<proteinExistence type="predicted"/>
<reference evidence="1 2" key="1">
    <citation type="submission" date="2020-07" db="EMBL/GenBank/DDBJ databases">
        <title>MOT database genomes.</title>
        <authorList>
            <person name="Joseph S."/>
            <person name="Aduse-Opoku J."/>
            <person name="Hashim A."/>
            <person name="Wade W."/>
            <person name="Curtis M."/>
        </authorList>
    </citation>
    <scope>NUCLEOTIDE SEQUENCE [LARGE SCALE GENOMIC DNA]</scope>
    <source>
        <strain evidence="1 2">DSM 100099</strain>
    </source>
</reference>
<dbReference type="GO" id="GO:0003676">
    <property type="term" value="F:nucleic acid binding"/>
    <property type="evidence" value="ECO:0007669"/>
    <property type="project" value="InterPro"/>
</dbReference>
<name>A0A853EX29_9MICO</name>
<comment type="caution">
    <text evidence="1">The sequence shown here is derived from an EMBL/GenBank/DDBJ whole genome shotgun (WGS) entry which is preliminary data.</text>
</comment>
<accession>A0A853EX29</accession>
<dbReference type="EMBL" id="JACBYE010000060">
    <property type="protein sequence ID" value="NYS95197.1"/>
    <property type="molecule type" value="Genomic_DNA"/>
</dbReference>
<evidence type="ECO:0000313" key="1">
    <source>
        <dbReference type="EMBL" id="NYS95197.1"/>
    </source>
</evidence>
<sequence>MSLEKLPRNAAMDGIDLYRRLDTSARDTEIADPARVDAVVGDIRATLLRDLRVESTVNGWRTQALFASLIASLDSCNLMTFVDTGDIYFDGDSVKAPDYFLSLKDGRRLLVDVKAVRGPRKASLDEAVKFSASEVRRLRRFGELYGVDVFLAIYHSEMFIWSLVSIDDLDRGVGGGFRISLHDCIMLNQFSILGDVQVGSEFPIEMVIRSDGEKWRDVGDDGRIEFTIGAVDFFVASEPLVLRHEKSLAYFLMMYGGWDVDRVDSVSEEGVVEIRFSALPEERDLAPQMHGPLSTMHSRRYDLATKTSLGVVALDVQEGLGDFEALLPQDYQSITFPIWRFVLKPNVDARRR</sequence>
<evidence type="ECO:0000313" key="2">
    <source>
        <dbReference type="Proteomes" id="UP000561011"/>
    </source>
</evidence>
<evidence type="ECO:0008006" key="3">
    <source>
        <dbReference type="Google" id="ProtNLM"/>
    </source>
</evidence>